<dbReference type="OrthoDB" id="3687315at2"/>
<gene>
    <name evidence="1" type="ORF">SAMN05661093_03624</name>
</gene>
<dbReference type="Proteomes" id="UP000192674">
    <property type="component" value="Unassembled WGS sequence"/>
</dbReference>
<evidence type="ECO:0000313" key="2">
    <source>
        <dbReference type="Proteomes" id="UP000192674"/>
    </source>
</evidence>
<dbReference type="EMBL" id="FWXV01000002">
    <property type="protein sequence ID" value="SMC99002.1"/>
    <property type="molecule type" value="Genomic_DNA"/>
</dbReference>
<name>A0A1W2DPR8_KIBAR</name>
<dbReference type="RefSeq" id="WP_143446380.1">
    <property type="nucleotide sequence ID" value="NZ_FWXV01000002.1"/>
</dbReference>
<keyword evidence="2" id="KW-1185">Reference proteome</keyword>
<evidence type="ECO:0000313" key="1">
    <source>
        <dbReference type="EMBL" id="SMC99002.1"/>
    </source>
</evidence>
<reference evidence="1 2" key="1">
    <citation type="submission" date="2017-04" db="EMBL/GenBank/DDBJ databases">
        <authorList>
            <person name="Afonso C.L."/>
            <person name="Miller P.J."/>
            <person name="Scott M.A."/>
            <person name="Spackman E."/>
            <person name="Goraichik I."/>
            <person name="Dimitrov K.M."/>
            <person name="Suarez D.L."/>
            <person name="Swayne D.E."/>
        </authorList>
    </citation>
    <scope>NUCLEOTIDE SEQUENCE [LARGE SCALE GENOMIC DNA]</scope>
    <source>
        <strain evidence="1 2">DSM 43828</strain>
    </source>
</reference>
<dbReference type="AlphaFoldDB" id="A0A1W2DPR8"/>
<sequence length="261" mass="29942">MTITTPTRSVDSGWVPTTPVYRDRPQLSFPGEPTPAPGLVIVPSINVFTGRYTGGWTIIHTRTGLHLALVSIPLAYAREAAVLLADAGVDWTLPAQQLREQRGDVTHVVWDIRNRVHESWQDGRPTWWARHSWQHLAPGWIVQTDDWTQSDYVFDTWNDLDAWLTEHGANPAYRVEDVTRQIEPTWRLCCAAPLCDNRFNNPVLLDQTDDDDVPFEVRERDRGDVARFAATVGWTRHDRAHWTCPDCTREHTRKPDREFGS</sequence>
<protein>
    <submittedName>
        <fullName evidence="1">Uncharacterized protein</fullName>
    </submittedName>
</protein>
<accession>A0A1W2DPR8</accession>
<proteinExistence type="predicted"/>
<organism evidence="1 2">
    <name type="scientific">Kibdelosporangium aridum</name>
    <dbReference type="NCBI Taxonomy" id="2030"/>
    <lineage>
        <taxon>Bacteria</taxon>
        <taxon>Bacillati</taxon>
        <taxon>Actinomycetota</taxon>
        <taxon>Actinomycetes</taxon>
        <taxon>Pseudonocardiales</taxon>
        <taxon>Pseudonocardiaceae</taxon>
        <taxon>Kibdelosporangium</taxon>
    </lineage>
</organism>